<accession>G0TXM8</accession>
<name>G0TXM8_TRYVY</name>
<dbReference type="Gene3D" id="2.130.10.10">
    <property type="entry name" value="YVTN repeat-like/Quinoprotein amine dehydrogenase"/>
    <property type="match status" value="2"/>
</dbReference>
<dbReference type="PROSITE" id="PS50082">
    <property type="entry name" value="WD_REPEATS_2"/>
    <property type="match status" value="3"/>
</dbReference>
<evidence type="ECO:0000313" key="5">
    <source>
        <dbReference type="EMBL" id="CCC48719.1"/>
    </source>
</evidence>
<feature type="region of interest" description="Disordered" evidence="3">
    <location>
        <begin position="235"/>
        <end position="267"/>
    </location>
</feature>
<feature type="repeat" description="WD" evidence="2">
    <location>
        <begin position="1679"/>
        <end position="1721"/>
    </location>
</feature>
<dbReference type="VEuPathDB" id="TriTrypDB:TvY486_0700620"/>
<keyword evidence="1" id="KW-0677">Repeat</keyword>
<gene>
    <name evidence="5" type="ORF">TVY486_0700620</name>
</gene>
<feature type="domain" description="TROVE" evidence="4">
    <location>
        <begin position="43"/>
        <end position="440"/>
    </location>
</feature>
<dbReference type="InterPro" id="IPR015943">
    <property type="entry name" value="WD40/YVTN_repeat-like_dom_sf"/>
</dbReference>
<protein>
    <submittedName>
        <fullName evidence="5">Putative telomerase-associated protein</fullName>
    </submittedName>
</protein>
<dbReference type="Pfam" id="PF00400">
    <property type="entry name" value="WD40"/>
    <property type="match status" value="5"/>
</dbReference>
<dbReference type="PROSITE" id="PS50294">
    <property type="entry name" value="WD_REPEATS_REGION"/>
    <property type="match status" value="3"/>
</dbReference>
<dbReference type="SUPFAM" id="SSF140864">
    <property type="entry name" value="TROVE domain-like"/>
    <property type="match status" value="1"/>
</dbReference>
<dbReference type="EMBL" id="HE573023">
    <property type="protein sequence ID" value="CCC48719.1"/>
    <property type="molecule type" value="Genomic_DNA"/>
</dbReference>
<dbReference type="PROSITE" id="PS50988">
    <property type="entry name" value="TROVE"/>
    <property type="match status" value="1"/>
</dbReference>
<dbReference type="SUPFAM" id="SSF50978">
    <property type="entry name" value="WD40 repeat-like"/>
    <property type="match status" value="2"/>
</dbReference>
<dbReference type="Pfam" id="PF13271">
    <property type="entry name" value="DUF4062"/>
    <property type="match status" value="1"/>
</dbReference>
<reference evidence="5" key="1">
    <citation type="journal article" date="2012" name="Proc. Natl. Acad. Sci. U.S.A.">
        <title>Antigenic diversity is generated by distinct evolutionary mechanisms in African trypanosome species.</title>
        <authorList>
            <person name="Jackson A.P."/>
            <person name="Berry A."/>
            <person name="Aslett M."/>
            <person name="Allison H.C."/>
            <person name="Burton P."/>
            <person name="Vavrova-Anderson J."/>
            <person name="Brown R."/>
            <person name="Browne H."/>
            <person name="Corton N."/>
            <person name="Hauser H."/>
            <person name="Gamble J."/>
            <person name="Gilderthorp R."/>
            <person name="Marcello L."/>
            <person name="McQuillan J."/>
            <person name="Otto T.D."/>
            <person name="Quail M.A."/>
            <person name="Sanders M.J."/>
            <person name="van Tonder A."/>
            <person name="Ginger M.L."/>
            <person name="Field M.C."/>
            <person name="Barry J.D."/>
            <person name="Hertz-Fowler C."/>
            <person name="Berriman M."/>
        </authorList>
    </citation>
    <scope>NUCLEOTIDE SEQUENCE</scope>
    <source>
        <strain evidence="5">Y486</strain>
    </source>
</reference>
<evidence type="ECO:0000256" key="2">
    <source>
        <dbReference type="PROSITE-ProRule" id="PRU00221"/>
    </source>
</evidence>
<dbReference type="SMART" id="SM00320">
    <property type="entry name" value="WD40"/>
    <property type="match status" value="9"/>
</dbReference>
<dbReference type="GO" id="GO:0000722">
    <property type="term" value="P:telomere maintenance via recombination"/>
    <property type="evidence" value="ECO:0007669"/>
    <property type="project" value="TreeGrafter"/>
</dbReference>
<evidence type="ECO:0000259" key="4">
    <source>
        <dbReference type="PROSITE" id="PS50988"/>
    </source>
</evidence>
<proteinExistence type="predicted"/>
<dbReference type="CDD" id="cd00200">
    <property type="entry name" value="WD40"/>
    <property type="match status" value="1"/>
</dbReference>
<dbReference type="InterPro" id="IPR008858">
    <property type="entry name" value="TROVE_dom"/>
</dbReference>
<feature type="compositionally biased region" description="Basic residues" evidence="3">
    <location>
        <begin position="235"/>
        <end position="245"/>
    </location>
</feature>
<evidence type="ECO:0000256" key="1">
    <source>
        <dbReference type="ARBA" id="ARBA00022737"/>
    </source>
</evidence>
<dbReference type="InterPro" id="IPR025139">
    <property type="entry name" value="DUF4062"/>
</dbReference>
<sequence length="2833" mass="313965">MEARESNCLDAGQVRNARGAISNSRDEVLSSDESLPHSSAASVIDGAAEAASISAQKDELIALVSVSSVMEAGWSFKKGEHSVLFGDPRDLRRMAELVHSVSADDGEFVLKLALYARRDLCLHRTAALLVSFCAYEWRCQPFLKCYMKHIVLLPSDWLSVANVALQVSHFQLPPSRSVVASVSSATGEEAEFKREKCDGGFKSLPNALQLALASIFTTFDEFSLSEYNTERCVKRARRKQGRHTRSTSPTGAELNRQGYANGPFSSHPRERTFKDLVRHLHISEPIYVVYCLLGRRYPSNREIFLRRKMDDGGRRDFDPSLSGKRMRLPVPETWERAISRDGNRGAVWDGLVASNRLPLTAALCNVRNVILSGSSRETHASLVNRFTSEEDIFASQQLPGRFVAAHDRLCISARSALSRFYALVDRDRTLSTSKSSDSNNSCNTPPSVTEVEDLCCKYKSALQLVSITREMMLEEGFEGRKLIDDACLLALEFKYAFESCTILFLCYGDCHMVDAYVSRGNKMWDNLERLRSVCRDMWNAWSARNEEHKPSCANSARFPYAFLDRFIEDRTIIQALVVMDYEHSCYAGQNSVPSLGDLPVYLERIRRVCNEDFLFVALKASRRADCCSDVRQRYQHPKDFLLCGFSEAVLRVVAEATSGRSRCYIEQIDEAYDVNRAVVGMTHSKLGNSLHVRREAPASETVHQAEESNCREGKLSIECLRDALEYRGQREDDGVRARRKRETTLIEPLPSHRTLSAYRQIRFFLSSTFLDMENERNALVLDVFPRLRRWVQEAGLHVNILEVDLRWGITEDSSRSDLSTSVCLNEVSRCAPFFLGVLGSRYGYCPPTLYHEVDKDVDSADFGWLAEWQQKGNRMSITEMEVRHAIFNAKRRTHEAKPLTMAFLMRDQAALVESLPMECKKAYSPDGESSATLIQKLATHITQQHAVLLPYKATYMGSGVRSCFCAPPTAWRPATSARTGMTLTSMLSTVAPQDVLLDMTDFSRKAFAALKCVVQRYLGLPLDPDDMSWDGGIVPGLGDKRREREDRKGNRSALLEHCGSLYGRETMQQLGFTSLLLKRFVCPQGFLEKLVHFALTGRVVSHNASYDAEDTWAVHGATTGGGFPFQEDHVESNVLMLQASEGNGASTMAAAVSSFLKQMNDTNTVTIHYACQASEGNLRHLVYYLAFSLIHRLGMQNDYYVRETDAVPTLLQLLPRVYAAAVKRRNVCIILDGIDKSPYAQEILNNLGCFVVSGTDGEIRYIVTAAARNSPLATALRSRIPPAVCMTLPGLSPTERAELVRRHLASYGKRLQESFHVNELQLLLRKADASQASYLTQAVNYLRLFSSFDTLRNDIVQLPSTLTQLKLKMYEQLEERFGEQTCRDVLVSLCISHGLGGLNEFTLYRLVSNVASAMRLVVLLNGTCLRIRRRRVTISSAPFASSIAFRYIPNPSDVVDACLNLLVAQLYYRPLLTSVSRHEIRESIQFVMNTIKRDHDVGALFDPKRYTAGELLGLIYLSHRAKAYDVMVTLSSYFPFLENLIVNGLYLQRFLSMLSQATLAKAPFTHKLSQIADFLQQKYHILCHSPSHLRQCILNDSGRRSLFVGLSHDAQVPTGSPNVWVKWLNNAERREDSQLIVLPSAGPIRCFTVSPDGQFMAGCGDNMMAYIMTRGSPNQVTASLRHNSPVTAIAFSPQKANILLTGGSCGTLSLWSLEDNSLLQRSRISHRRCISSLAYHPTKNLVCSGSHDNTCAIWHVGSSAMGRGAHTDLVPSEMLNQHHAPVSCVSFHGSGDILATGSWEGYVCFINMQQRLGEFQHEYRRGNDPNIEKEGNVMDSESSGLCLPEHCETLPYEHYILRTGSPVRALTFIPSMVVTCAVGLFNGEICLYDYASASCSARLALHSSVPVVALSFSPDAKWMASADEHGTVLITYAGVTGTILCSLNGHQRAVNTVCFDPHDPLSLYTSSLDGTVRLWPIGSAIAAPERSGIVLGHTHTNNSAIAMRTTHVVAVTACAAATDGSFFVTADTNGIALVFTNDAKSASTATYSSRTINDTSCELEPQLVLLHEGHRVSYICIALRNTRILCGTANGEVFVWDTVPGLNLCDGRLLRRIRVSDYGDYPIAYIGCSQLPRKITQGKREHEEPLGLAQPTRFIALTMSGAAATWKMYEGDDRQYCEATDIEKCVAQPPLTCLNWSNSDKSESKPYGGEYHRFSSALAFHKRISNAEDIQCMERDCVLNFLGSKAAPCQPHNANDSSASVTGFLDGADGVIHRSVIRWFRERAERRIKANTSTNPMKSPQPHGRGFERLPSTDAEEVLAVISPMCLLSGGVGFSLNREKVDFTAAEVEHVVDAANFKGGFAFLDEWYVVVGRHHCYLLIAAMCAAVRLPIYDVIPLEDEFEGIEDTEGYGVNRSFTNPLFGLRKGEVFVCASNGVSACTAAGMQHSYCSVVFALATNSSSVLLIEGRRPSVPEDNNANYEQNGARYFDHHFCAQLRVTQLSLIWSTKVFDCHGRAVAVNSLALTLSANEHLTTLHKESTECDGYGGVARILLLTVGCRDGSTHFFKFCIPKGSVNGPSSPAAMNEGAKVHKEEECAWNGGECDSEARGELGSEAVHVARTLSWQKCGVFYASSSVTALTTMRCSSKLSVPSSPRFSFTGPTQGEHPASLKADAELLRTVTHIAGDCFGNIYMLQLVCEAGHGLGNRGKRSSRNSFHLLPSNYSQETTLSGRSYAFKALEPSILPALRSTPSHGTAVFNATAKEMLPDNRTEDTAAWRMEMQRIIELFQPCSAATADHSDCDGDAYVCPEDVCASKKTCPAAIYKNHKRVQFQ</sequence>
<keyword evidence="2" id="KW-0853">WD repeat</keyword>
<feature type="repeat" description="WD" evidence="2">
    <location>
        <begin position="1723"/>
        <end position="1756"/>
    </location>
</feature>
<dbReference type="InterPro" id="IPR052652">
    <property type="entry name" value="Telomerase_Complex_Comp"/>
</dbReference>
<dbReference type="InterPro" id="IPR037214">
    <property type="entry name" value="TROVE_dom_sf"/>
</dbReference>
<dbReference type="PANTHER" id="PTHR44791:SF1">
    <property type="entry name" value="TELOMERASE PROTEIN COMPONENT 1"/>
    <property type="match status" value="1"/>
</dbReference>
<organism evidence="5">
    <name type="scientific">Trypanosoma vivax (strain Y486)</name>
    <dbReference type="NCBI Taxonomy" id="1055687"/>
    <lineage>
        <taxon>Eukaryota</taxon>
        <taxon>Discoba</taxon>
        <taxon>Euglenozoa</taxon>
        <taxon>Kinetoplastea</taxon>
        <taxon>Metakinetoplastina</taxon>
        <taxon>Trypanosomatida</taxon>
        <taxon>Trypanosomatidae</taxon>
        <taxon>Trypanosoma</taxon>
        <taxon>Duttonella</taxon>
    </lineage>
</organism>
<dbReference type="Pfam" id="PF05731">
    <property type="entry name" value="TROVE"/>
    <property type="match status" value="1"/>
</dbReference>
<dbReference type="InterPro" id="IPR036322">
    <property type="entry name" value="WD40_repeat_dom_sf"/>
</dbReference>
<dbReference type="GO" id="GO:0070034">
    <property type="term" value="F:telomerase RNA binding"/>
    <property type="evidence" value="ECO:0007669"/>
    <property type="project" value="TreeGrafter"/>
</dbReference>
<dbReference type="GO" id="GO:0003720">
    <property type="term" value="F:telomerase activity"/>
    <property type="evidence" value="ECO:0007669"/>
    <property type="project" value="TreeGrafter"/>
</dbReference>
<dbReference type="GO" id="GO:0005697">
    <property type="term" value="C:telomerase holoenzyme complex"/>
    <property type="evidence" value="ECO:0007669"/>
    <property type="project" value="TreeGrafter"/>
</dbReference>
<dbReference type="PANTHER" id="PTHR44791">
    <property type="entry name" value="TELOMERASE PROTEIN COMPONENT 1 TEP1"/>
    <property type="match status" value="1"/>
</dbReference>
<dbReference type="InterPro" id="IPR056884">
    <property type="entry name" value="NPHP3-like_N"/>
</dbReference>
<dbReference type="InterPro" id="IPR001680">
    <property type="entry name" value="WD40_rpt"/>
</dbReference>
<dbReference type="Pfam" id="PF24883">
    <property type="entry name" value="NPHP3_N"/>
    <property type="match status" value="1"/>
</dbReference>
<evidence type="ECO:0000256" key="3">
    <source>
        <dbReference type="SAM" id="MobiDB-lite"/>
    </source>
</evidence>
<feature type="repeat" description="WD" evidence="2">
    <location>
        <begin position="1943"/>
        <end position="1975"/>
    </location>
</feature>